<evidence type="ECO:0000313" key="3">
    <source>
        <dbReference type="Proteomes" id="UP000257109"/>
    </source>
</evidence>
<gene>
    <name evidence="2" type="ORF">CR513_10499</name>
</gene>
<proteinExistence type="predicted"/>
<dbReference type="Proteomes" id="UP000257109">
    <property type="component" value="Unassembled WGS sequence"/>
</dbReference>
<protein>
    <submittedName>
        <fullName evidence="2">Uncharacterized protein</fullName>
    </submittedName>
</protein>
<reference evidence="2" key="1">
    <citation type="submission" date="2018-05" db="EMBL/GenBank/DDBJ databases">
        <title>Draft genome of Mucuna pruriens seed.</title>
        <authorList>
            <person name="Nnadi N.E."/>
            <person name="Vos R."/>
            <person name="Hasami M.H."/>
            <person name="Devisetty U.K."/>
            <person name="Aguiy J.C."/>
        </authorList>
    </citation>
    <scope>NUCLEOTIDE SEQUENCE [LARGE SCALE GENOMIC DNA]</scope>
    <source>
        <strain evidence="2">JCA_2017</strain>
    </source>
</reference>
<comment type="caution">
    <text evidence="2">The sequence shown here is derived from an EMBL/GenBank/DDBJ whole genome shotgun (WGS) entry which is preliminary data.</text>
</comment>
<feature type="compositionally biased region" description="Low complexity" evidence="1">
    <location>
        <begin position="67"/>
        <end position="81"/>
    </location>
</feature>
<name>A0A371HS77_MUCPR</name>
<feature type="non-terminal residue" evidence="2">
    <location>
        <position position="1"/>
    </location>
</feature>
<accession>A0A371HS77</accession>
<feature type="non-terminal residue" evidence="2">
    <location>
        <position position="393"/>
    </location>
</feature>
<dbReference type="EMBL" id="QJKJ01001840">
    <property type="protein sequence ID" value="RDY05639.1"/>
    <property type="molecule type" value="Genomic_DNA"/>
</dbReference>
<organism evidence="2 3">
    <name type="scientific">Mucuna pruriens</name>
    <name type="common">Velvet bean</name>
    <name type="synonym">Dolichos pruriens</name>
    <dbReference type="NCBI Taxonomy" id="157652"/>
    <lineage>
        <taxon>Eukaryota</taxon>
        <taxon>Viridiplantae</taxon>
        <taxon>Streptophyta</taxon>
        <taxon>Embryophyta</taxon>
        <taxon>Tracheophyta</taxon>
        <taxon>Spermatophyta</taxon>
        <taxon>Magnoliopsida</taxon>
        <taxon>eudicotyledons</taxon>
        <taxon>Gunneridae</taxon>
        <taxon>Pentapetalae</taxon>
        <taxon>rosids</taxon>
        <taxon>fabids</taxon>
        <taxon>Fabales</taxon>
        <taxon>Fabaceae</taxon>
        <taxon>Papilionoideae</taxon>
        <taxon>50 kb inversion clade</taxon>
        <taxon>NPAAA clade</taxon>
        <taxon>indigoferoid/millettioid clade</taxon>
        <taxon>Phaseoleae</taxon>
        <taxon>Mucuna</taxon>
    </lineage>
</organism>
<feature type="region of interest" description="Disordered" evidence="1">
    <location>
        <begin position="66"/>
        <end position="94"/>
    </location>
</feature>
<keyword evidence="3" id="KW-1185">Reference proteome</keyword>
<dbReference type="OrthoDB" id="1321796at2759"/>
<evidence type="ECO:0000313" key="2">
    <source>
        <dbReference type="EMBL" id="RDY05639.1"/>
    </source>
</evidence>
<evidence type="ECO:0000256" key="1">
    <source>
        <dbReference type="SAM" id="MobiDB-lite"/>
    </source>
</evidence>
<dbReference type="AlphaFoldDB" id="A0A371HS77"/>
<sequence length="393" mass="43905">CLGDDAFIDCDIRARGIKDVTSLTASRVKLDMSLRVDWPIGSAHLCAYVVNWWSFLPPERNGLCTGSPSEWSSDSSQPSGSFARGDETQHSTTPTVEGEFPFKILFWEAEKSNSKGLPSWINPGVTGVYSVYTHPNSLVGMADAICQHGPWSVEVLPCRLDEIVCKWAVETEEPFFYFYETLFLKLGIKLPFTNFEQAAFVWAFELLSEDIGREPSLSVYFWFFSLRRVEKVGWTLLSSQPQRKLMKPFQESYKFFKDHFFQVPYSHIGSSMLFGNSRDPFFPLYCSDQPAVSVIGRKNLLKISASCSLFPVRSLQSTRMRSSCSTTPAVGEVVAEALPLSTAQLEPSQPFKESAQPPLVVVLDFVKDSPLPVVVGASDSLVKHMAKEGVLQS</sequence>